<dbReference type="GO" id="GO:0009002">
    <property type="term" value="F:serine-type D-Ala-D-Ala carboxypeptidase activity"/>
    <property type="evidence" value="ECO:0007669"/>
    <property type="project" value="UniProtKB-EC"/>
</dbReference>
<dbReference type="FunFam" id="1.10.3810.10:FF:000001">
    <property type="entry name" value="Penicillin-binding protein 1A"/>
    <property type="match status" value="1"/>
</dbReference>
<keyword evidence="4" id="KW-0121">Carboxypeptidase</keyword>
<keyword evidence="8 19" id="KW-0812">Transmembrane</keyword>
<keyword evidence="6" id="KW-0328">Glycosyltransferase</keyword>
<comment type="similarity">
    <text evidence="2">In the N-terminal section; belongs to the glycosyltransferase 51 family.</text>
</comment>
<comment type="catalytic activity">
    <reaction evidence="16">
        <text>Preferential cleavage: (Ac)2-L-Lys-D-Ala-|-D-Ala. Also transpeptidation of peptidyl-alanyl moieties that are N-acyl substituents of D-alanine.</text>
        <dbReference type="EC" id="3.4.16.4"/>
    </reaction>
</comment>
<dbReference type="PANTHER" id="PTHR32282:SF32">
    <property type="entry name" value="PENICILLIN-BINDING PROTEIN 2A"/>
    <property type="match status" value="1"/>
</dbReference>
<dbReference type="AlphaFoldDB" id="A0A1H2Z0R0"/>
<dbReference type="Pfam" id="PF00912">
    <property type="entry name" value="Transgly"/>
    <property type="match status" value="1"/>
</dbReference>
<keyword evidence="12 19" id="KW-1133">Transmembrane helix</keyword>
<dbReference type="GO" id="GO:0006508">
    <property type="term" value="P:proteolysis"/>
    <property type="evidence" value="ECO:0007669"/>
    <property type="project" value="UniProtKB-KW"/>
</dbReference>
<keyword evidence="15" id="KW-0961">Cell wall biogenesis/degradation</keyword>
<keyword evidence="13 19" id="KW-0472">Membrane</keyword>
<evidence type="ECO:0000313" key="23">
    <source>
        <dbReference type="Proteomes" id="UP000198534"/>
    </source>
</evidence>
<accession>A0A1H2Z0R0</accession>
<dbReference type="EMBL" id="FNNQ01000010">
    <property type="protein sequence ID" value="SDX10389.1"/>
    <property type="molecule type" value="Genomic_DNA"/>
</dbReference>
<evidence type="ECO:0000256" key="4">
    <source>
        <dbReference type="ARBA" id="ARBA00022645"/>
    </source>
</evidence>
<comment type="catalytic activity">
    <reaction evidence="17">
        <text>[GlcNAc-(1-&gt;4)-Mur2Ac(oyl-L-Ala-gamma-D-Glu-L-Lys-D-Ala-D-Ala)](n)-di-trans,octa-cis-undecaprenyl diphosphate + beta-D-GlcNAc-(1-&gt;4)-Mur2Ac(oyl-L-Ala-gamma-D-Glu-L-Lys-D-Ala-D-Ala)-di-trans,octa-cis-undecaprenyl diphosphate = [GlcNAc-(1-&gt;4)-Mur2Ac(oyl-L-Ala-gamma-D-Glu-L-Lys-D-Ala-D-Ala)](n+1)-di-trans,octa-cis-undecaprenyl diphosphate + di-trans,octa-cis-undecaprenyl diphosphate + H(+)</text>
        <dbReference type="Rhea" id="RHEA:23708"/>
        <dbReference type="Rhea" id="RHEA-COMP:9602"/>
        <dbReference type="Rhea" id="RHEA-COMP:9603"/>
        <dbReference type="ChEBI" id="CHEBI:15378"/>
        <dbReference type="ChEBI" id="CHEBI:58405"/>
        <dbReference type="ChEBI" id="CHEBI:60033"/>
        <dbReference type="ChEBI" id="CHEBI:78435"/>
        <dbReference type="EC" id="2.4.99.28"/>
    </reaction>
</comment>
<dbReference type="InterPro" id="IPR050396">
    <property type="entry name" value="Glycosyltr_51/Transpeptidase"/>
</dbReference>
<evidence type="ECO:0000256" key="18">
    <source>
        <dbReference type="SAM" id="MobiDB-lite"/>
    </source>
</evidence>
<evidence type="ECO:0000256" key="10">
    <source>
        <dbReference type="ARBA" id="ARBA00022960"/>
    </source>
</evidence>
<keyword evidence="5" id="KW-0645">Protease</keyword>
<feature type="transmembrane region" description="Helical" evidence="19">
    <location>
        <begin position="30"/>
        <end position="51"/>
    </location>
</feature>
<evidence type="ECO:0000256" key="19">
    <source>
        <dbReference type="SAM" id="Phobius"/>
    </source>
</evidence>
<evidence type="ECO:0000259" key="20">
    <source>
        <dbReference type="Pfam" id="PF00905"/>
    </source>
</evidence>
<keyword evidence="7" id="KW-0808">Transferase</keyword>
<evidence type="ECO:0000256" key="12">
    <source>
        <dbReference type="ARBA" id="ARBA00022989"/>
    </source>
</evidence>
<gene>
    <name evidence="22" type="ORF">SAMN05444487_11060</name>
</gene>
<comment type="similarity">
    <text evidence="1">In the C-terminal section; belongs to the transpeptidase family.</text>
</comment>
<dbReference type="Pfam" id="PF00905">
    <property type="entry name" value="Transpeptidase"/>
    <property type="match status" value="1"/>
</dbReference>
<feature type="compositionally biased region" description="Low complexity" evidence="18">
    <location>
        <begin position="778"/>
        <end position="805"/>
    </location>
</feature>
<keyword evidence="3" id="KW-1003">Cell membrane</keyword>
<dbReference type="InterPro" id="IPR001460">
    <property type="entry name" value="PCN-bd_Tpept"/>
</dbReference>
<dbReference type="InterPro" id="IPR023346">
    <property type="entry name" value="Lysozyme-like_dom_sf"/>
</dbReference>
<evidence type="ECO:0000256" key="8">
    <source>
        <dbReference type="ARBA" id="ARBA00022692"/>
    </source>
</evidence>
<evidence type="ECO:0000313" key="22">
    <source>
        <dbReference type="EMBL" id="SDX10389.1"/>
    </source>
</evidence>
<dbReference type="Proteomes" id="UP000198534">
    <property type="component" value="Unassembled WGS sequence"/>
</dbReference>
<dbReference type="GO" id="GO:0008955">
    <property type="term" value="F:peptidoglycan glycosyltransferase activity"/>
    <property type="evidence" value="ECO:0007669"/>
    <property type="project" value="UniProtKB-EC"/>
</dbReference>
<dbReference type="GO" id="GO:0030288">
    <property type="term" value="C:outer membrane-bounded periplasmic space"/>
    <property type="evidence" value="ECO:0007669"/>
    <property type="project" value="TreeGrafter"/>
</dbReference>
<feature type="compositionally biased region" description="Polar residues" evidence="18">
    <location>
        <begin position="735"/>
        <end position="744"/>
    </location>
</feature>
<dbReference type="PANTHER" id="PTHR32282">
    <property type="entry name" value="BINDING PROTEIN TRANSPEPTIDASE, PUTATIVE-RELATED"/>
    <property type="match status" value="1"/>
</dbReference>
<proteinExistence type="inferred from homology"/>
<dbReference type="InterPro" id="IPR036950">
    <property type="entry name" value="PBP_transglycosylase"/>
</dbReference>
<dbReference type="STRING" id="1048340.SAMN05444487_11060"/>
<reference evidence="22 23" key="1">
    <citation type="submission" date="2016-10" db="EMBL/GenBank/DDBJ databases">
        <authorList>
            <person name="de Groot N.N."/>
        </authorList>
    </citation>
    <scope>NUCLEOTIDE SEQUENCE [LARGE SCALE GENOMIC DNA]</scope>
    <source>
        <strain evidence="22 23">DSM 45610</strain>
    </source>
</reference>
<evidence type="ECO:0000259" key="21">
    <source>
        <dbReference type="Pfam" id="PF00912"/>
    </source>
</evidence>
<dbReference type="RefSeq" id="WP_091740460.1">
    <property type="nucleotide sequence ID" value="NZ_FNNQ01000010.1"/>
</dbReference>
<evidence type="ECO:0000256" key="1">
    <source>
        <dbReference type="ARBA" id="ARBA00007090"/>
    </source>
</evidence>
<name>A0A1H2Z0R0_9BACL</name>
<dbReference type="OrthoDB" id="9766909at2"/>
<evidence type="ECO:0000256" key="11">
    <source>
        <dbReference type="ARBA" id="ARBA00022984"/>
    </source>
</evidence>
<feature type="domain" description="Penicillin-binding protein transpeptidase" evidence="20">
    <location>
        <begin position="348"/>
        <end position="622"/>
    </location>
</feature>
<evidence type="ECO:0000256" key="14">
    <source>
        <dbReference type="ARBA" id="ARBA00023268"/>
    </source>
</evidence>
<evidence type="ECO:0000256" key="13">
    <source>
        <dbReference type="ARBA" id="ARBA00023136"/>
    </source>
</evidence>
<feature type="region of interest" description="Disordered" evidence="18">
    <location>
        <begin position="735"/>
        <end position="814"/>
    </location>
</feature>
<dbReference type="InterPro" id="IPR013783">
    <property type="entry name" value="Ig-like_fold"/>
</dbReference>
<dbReference type="SUPFAM" id="SSF56601">
    <property type="entry name" value="beta-lactamase/transpeptidase-like"/>
    <property type="match status" value="1"/>
</dbReference>
<dbReference type="GO" id="GO:0009252">
    <property type="term" value="P:peptidoglycan biosynthetic process"/>
    <property type="evidence" value="ECO:0007669"/>
    <property type="project" value="UniProtKB-KW"/>
</dbReference>
<evidence type="ECO:0000256" key="7">
    <source>
        <dbReference type="ARBA" id="ARBA00022679"/>
    </source>
</evidence>
<evidence type="ECO:0000256" key="3">
    <source>
        <dbReference type="ARBA" id="ARBA00022475"/>
    </source>
</evidence>
<dbReference type="SUPFAM" id="SSF53955">
    <property type="entry name" value="Lysozyme-like"/>
    <property type="match status" value="1"/>
</dbReference>
<keyword evidence="11" id="KW-0573">Peptidoglycan synthesis</keyword>
<keyword evidence="9" id="KW-0378">Hydrolase</keyword>
<dbReference type="GO" id="GO:0071555">
    <property type="term" value="P:cell wall organization"/>
    <property type="evidence" value="ECO:0007669"/>
    <property type="project" value="UniProtKB-KW"/>
</dbReference>
<evidence type="ECO:0000256" key="9">
    <source>
        <dbReference type="ARBA" id="ARBA00022801"/>
    </source>
</evidence>
<feature type="domain" description="Glycosyl transferase family 51" evidence="21">
    <location>
        <begin position="75"/>
        <end position="254"/>
    </location>
</feature>
<evidence type="ECO:0000256" key="2">
    <source>
        <dbReference type="ARBA" id="ARBA00007739"/>
    </source>
</evidence>
<dbReference type="Gene3D" id="2.60.40.10">
    <property type="entry name" value="Immunoglobulins"/>
    <property type="match status" value="1"/>
</dbReference>
<keyword evidence="23" id="KW-1185">Reference proteome</keyword>
<dbReference type="GO" id="GO:0008360">
    <property type="term" value="P:regulation of cell shape"/>
    <property type="evidence" value="ECO:0007669"/>
    <property type="project" value="UniProtKB-KW"/>
</dbReference>
<evidence type="ECO:0000256" key="16">
    <source>
        <dbReference type="ARBA" id="ARBA00034000"/>
    </source>
</evidence>
<evidence type="ECO:0000256" key="6">
    <source>
        <dbReference type="ARBA" id="ARBA00022676"/>
    </source>
</evidence>
<dbReference type="Gene3D" id="1.10.3810.10">
    <property type="entry name" value="Biosynthetic peptidoglycan transglycosylase-like"/>
    <property type="match status" value="1"/>
</dbReference>
<dbReference type="Gene3D" id="3.40.710.10">
    <property type="entry name" value="DD-peptidase/beta-lactamase superfamily"/>
    <property type="match status" value="1"/>
</dbReference>
<dbReference type="GO" id="GO:0008658">
    <property type="term" value="F:penicillin binding"/>
    <property type="evidence" value="ECO:0007669"/>
    <property type="project" value="InterPro"/>
</dbReference>
<organism evidence="22 23">
    <name type="scientific">Marininema mesophilum</name>
    <dbReference type="NCBI Taxonomy" id="1048340"/>
    <lineage>
        <taxon>Bacteria</taxon>
        <taxon>Bacillati</taxon>
        <taxon>Bacillota</taxon>
        <taxon>Bacilli</taxon>
        <taxon>Bacillales</taxon>
        <taxon>Thermoactinomycetaceae</taxon>
        <taxon>Marininema</taxon>
    </lineage>
</organism>
<dbReference type="InterPro" id="IPR001264">
    <property type="entry name" value="Glyco_trans_51"/>
</dbReference>
<dbReference type="InterPro" id="IPR012338">
    <property type="entry name" value="Beta-lactam/transpept-like"/>
</dbReference>
<feature type="compositionally biased region" description="Low complexity" evidence="18">
    <location>
        <begin position="758"/>
        <end position="771"/>
    </location>
</feature>
<evidence type="ECO:0000256" key="17">
    <source>
        <dbReference type="ARBA" id="ARBA00049902"/>
    </source>
</evidence>
<evidence type="ECO:0000256" key="15">
    <source>
        <dbReference type="ARBA" id="ARBA00023316"/>
    </source>
</evidence>
<evidence type="ECO:0000256" key="5">
    <source>
        <dbReference type="ARBA" id="ARBA00022670"/>
    </source>
</evidence>
<protein>
    <submittedName>
        <fullName evidence="22">Penicillin-binding protein 2A</fullName>
    </submittedName>
</protein>
<keyword evidence="10" id="KW-0133">Cell shape</keyword>
<sequence length="814" mass="91209">MDEWKRGESDSSESQERSPRRRRRLFNRKWFMLVLMTTVLLVAGGCTAVMLTAKSLPLDKMKDIQFASTLYDKKGKEVTKLGPTQREYVHMKDVVSRKLLENTFVAVEDRRFYSHNGVDFRAIARAVVDNIKKGHRAEGGGTITMQVARNVVLENIEKTYTRKLKEVAVAWNLERDYTKEQILQAYLNFIYLGNDVQGIKMAAKIYFGKDLTKDELKPQEAALLASLPKAPSTYDPYRNPKLAKERRNLVLSLMAREGVITEAEKSKYQQTDLGVNPKYLRKYLKADRFQAYKHFIMIEASRRFGIPEKELATGGYQVYSYLDSKAQTAMEDAFKRDSLFKNRKDLDGGATMVDPKTGGVAAIAGGREYLGRGYLLRSTEKGQPGSAIKPITVYAPAVEEKGYNEYSTVQDPAGFQVGSWRPQNLQKRYYGSLPLKDVVAKSLNVATAWLLTEKVGMDTAAEYGEKMGLPLNQQDKESPAALALGGLNEGVSTVEMAQAYTAFDNKGTMMKAHAVKKITTRNQEWETESDITRGNQVFSPKTAYYLTRMLRYNVQQGTGRNAQLSDGRDVAGKTGTTQNSKRAWFVGYTREYVMAAMVYNKENGKVELTGGEYPARIFRAVMADALAGTPISRFENPGVKEPEPPFTLKAVDLKGRYLKGDPSVQLNWNDYSDRLQYRVERTEDGSNWSTIGQTEDGSWTDYDIRVGGNPLDDFFRGGKGSYTYRVIAVDTKTNEVSDPSNTVTVKIEPEQKPPNEPGEQQGDIQGDQQGEQQGGEPGTQQGDQQGNQQGDQGEQIGIPGGDQDQAPLRRRRRG</sequence>
<keyword evidence="14" id="KW-0511">Multifunctional enzyme</keyword>